<proteinExistence type="predicted"/>
<accession>A0A163X6X2</accession>
<evidence type="ECO:0000313" key="4">
    <source>
        <dbReference type="Proteomes" id="UP000076563"/>
    </source>
</evidence>
<dbReference type="Proteomes" id="UP000076563">
    <property type="component" value="Unassembled WGS sequence"/>
</dbReference>
<evidence type="ECO:0000313" key="3">
    <source>
        <dbReference type="EMBL" id="KZE77406.1"/>
    </source>
</evidence>
<organism evidence="3 4">
    <name type="scientific">Paenibacillus elgii</name>
    <dbReference type="NCBI Taxonomy" id="189691"/>
    <lineage>
        <taxon>Bacteria</taxon>
        <taxon>Bacillati</taxon>
        <taxon>Bacillota</taxon>
        <taxon>Bacilli</taxon>
        <taxon>Bacillales</taxon>
        <taxon>Paenibacillaceae</taxon>
        <taxon>Paenibacillus</taxon>
    </lineage>
</organism>
<feature type="chain" id="PRO_5007847406" description="DUF4179 domain-containing protein" evidence="2">
    <location>
        <begin position="33"/>
        <end position="618"/>
    </location>
</feature>
<feature type="region of interest" description="Disordered" evidence="1">
    <location>
        <begin position="252"/>
        <end position="271"/>
    </location>
</feature>
<gene>
    <name evidence="3" type="ORF">AV654_21480</name>
</gene>
<dbReference type="OrthoDB" id="2545931at2"/>
<dbReference type="AlphaFoldDB" id="A0A163X6X2"/>
<evidence type="ECO:0000256" key="1">
    <source>
        <dbReference type="SAM" id="MobiDB-lite"/>
    </source>
</evidence>
<protein>
    <recommendedName>
        <fullName evidence="5">DUF4179 domain-containing protein</fullName>
    </recommendedName>
</protein>
<keyword evidence="2" id="KW-0732">Signal</keyword>
<dbReference type="eggNOG" id="ENOG5033RDV">
    <property type="taxonomic scope" value="Bacteria"/>
</dbReference>
<name>A0A163X6X2_9BACL</name>
<evidence type="ECO:0008006" key="5">
    <source>
        <dbReference type="Google" id="ProtNLM"/>
    </source>
</evidence>
<dbReference type="RefSeq" id="WP_063183748.1">
    <property type="nucleotide sequence ID" value="NZ_LQRA01000063.1"/>
</dbReference>
<comment type="caution">
    <text evidence="3">The sequence shown here is derived from an EMBL/GenBank/DDBJ whole genome shotgun (WGS) entry which is preliminary data.</text>
</comment>
<dbReference type="EMBL" id="LQRA01000063">
    <property type="protein sequence ID" value="KZE77406.1"/>
    <property type="molecule type" value="Genomic_DNA"/>
</dbReference>
<feature type="compositionally biased region" description="Polar residues" evidence="1">
    <location>
        <begin position="258"/>
        <end position="268"/>
    </location>
</feature>
<evidence type="ECO:0000256" key="2">
    <source>
        <dbReference type="SAM" id="SignalP"/>
    </source>
</evidence>
<dbReference type="STRING" id="1007103.GCA_000213315_03740"/>
<keyword evidence="4" id="KW-1185">Reference proteome</keyword>
<reference evidence="4" key="1">
    <citation type="submission" date="2016-01" db="EMBL/GenBank/DDBJ databases">
        <title>Draft genome of Chromobacterium sp. F49.</title>
        <authorList>
            <person name="Hong K.W."/>
        </authorList>
    </citation>
    <scope>NUCLEOTIDE SEQUENCE [LARGE SCALE GENOMIC DNA]</scope>
    <source>
        <strain evidence="4">M63</strain>
    </source>
</reference>
<feature type="signal peptide" evidence="2">
    <location>
        <begin position="1"/>
        <end position="32"/>
    </location>
</feature>
<sequence>MTNSNHQWKKTALSVVLTASLLGTASMPSAMAASAAPEAAVTTDALKAASVGQASGTIAGTPLLQSYALTDKLQVEIKSLLNETTSEGTRIAAVVRVRSSDANVAKIPDLELRVKTADGYEYPMQASVFNAHAIRPGTTEELNFLVKVDRRSPSELTELVWYAVDWYSYPKKETVQLAVPVKGQEWTGPLSSFANSASSVLPWERSFTLSPALESPLVYTPVSVNRDNTPQGPVTTVKMRVENPSATKEAVPDFTIDGRSNGNGSTDKTVFPGKRVEASPLVLEPKEQRYIHFAIPTDKDTVLTNFNVLTPETFRQLDPKGQPSQVSYNVGRYQVALPVTSRTAEFNAAKPYEPGQPFVFDSLSDTIDPHLSVSMVEFHRHENEGEGYQTVIAKLLLTNNSDLPVPVPTFQTKLITAQGMTYSGNRQTGAIAEIMPQTSYAVSYAFNMPTENEDEQYVLKFTDAKTAAPASTTIGAYRVAMQETKLDVANMSFYPFKVKLNDWTLNARYNVPSALSPNTPISYTYRMKLDMDIARNEHVVVDPNSSKMQLELVDKTGRILSTKSLPFSGVNRLISGPQFIQFDTLRTEEHEYPLDINIYEVITTPTGEAKRLVGVLKQ</sequence>